<evidence type="ECO:0000256" key="2">
    <source>
        <dbReference type="ARBA" id="ARBA00023002"/>
    </source>
</evidence>
<dbReference type="EMBL" id="CYSE01000016">
    <property type="protein sequence ID" value="CUH82586.1"/>
    <property type="molecule type" value="Genomic_DNA"/>
</dbReference>
<proteinExistence type="inferred from homology"/>
<dbReference type="Pfam" id="PF02894">
    <property type="entry name" value="GFO_IDH_MocA_C"/>
    <property type="match status" value="1"/>
</dbReference>
<evidence type="ECO:0000313" key="5">
    <source>
        <dbReference type="EMBL" id="CUH82586.1"/>
    </source>
</evidence>
<gene>
    <name evidence="5" type="primary">yvaA_2</name>
    <name evidence="5" type="ORF">TRN7648_04128</name>
</gene>
<dbReference type="Pfam" id="PF01408">
    <property type="entry name" value="GFO_IDH_MocA"/>
    <property type="match status" value="1"/>
</dbReference>
<dbReference type="EC" id="1.-.-.-" evidence="5"/>
<dbReference type="InterPro" id="IPR051317">
    <property type="entry name" value="Gfo/Idh/MocA_oxidoreduct"/>
</dbReference>
<evidence type="ECO:0000256" key="1">
    <source>
        <dbReference type="ARBA" id="ARBA00010928"/>
    </source>
</evidence>
<accession>A0A0P1GK95</accession>
<dbReference type="STRING" id="441103.TRN7648_04128"/>
<organism evidence="5 6">
    <name type="scientific">Tropicibacter naphthalenivorans</name>
    <dbReference type="NCBI Taxonomy" id="441103"/>
    <lineage>
        <taxon>Bacteria</taxon>
        <taxon>Pseudomonadati</taxon>
        <taxon>Pseudomonadota</taxon>
        <taxon>Alphaproteobacteria</taxon>
        <taxon>Rhodobacterales</taxon>
        <taxon>Roseobacteraceae</taxon>
        <taxon>Tropicibacter</taxon>
    </lineage>
</organism>
<name>A0A0P1GK95_9RHOB</name>
<dbReference type="SUPFAM" id="SSF55347">
    <property type="entry name" value="Glyceraldehyde-3-phosphate dehydrogenase-like, C-terminal domain"/>
    <property type="match status" value="1"/>
</dbReference>
<comment type="similarity">
    <text evidence="1">Belongs to the Gfo/Idh/MocA family.</text>
</comment>
<protein>
    <submittedName>
        <fullName evidence="5">Putative oxidoreductase YvaA</fullName>
        <ecNumber evidence="5">1.-.-.-</ecNumber>
    </submittedName>
</protein>
<dbReference type="RefSeq" id="WP_200807328.1">
    <property type="nucleotide sequence ID" value="NZ_CYSE01000016.1"/>
</dbReference>
<dbReference type="SUPFAM" id="SSF51735">
    <property type="entry name" value="NAD(P)-binding Rossmann-fold domains"/>
    <property type="match status" value="1"/>
</dbReference>
<reference evidence="5 6" key="1">
    <citation type="submission" date="2015-09" db="EMBL/GenBank/DDBJ databases">
        <authorList>
            <consortium name="Swine Surveillance"/>
        </authorList>
    </citation>
    <scope>NUCLEOTIDE SEQUENCE [LARGE SCALE GENOMIC DNA]</scope>
    <source>
        <strain evidence="5 6">CECT 7648</strain>
    </source>
</reference>
<dbReference type="GO" id="GO:0000166">
    <property type="term" value="F:nucleotide binding"/>
    <property type="evidence" value="ECO:0007669"/>
    <property type="project" value="InterPro"/>
</dbReference>
<evidence type="ECO:0000313" key="6">
    <source>
        <dbReference type="Proteomes" id="UP000054935"/>
    </source>
</evidence>
<evidence type="ECO:0000259" key="3">
    <source>
        <dbReference type="Pfam" id="PF01408"/>
    </source>
</evidence>
<evidence type="ECO:0000259" key="4">
    <source>
        <dbReference type="Pfam" id="PF02894"/>
    </source>
</evidence>
<keyword evidence="6" id="KW-1185">Reference proteome</keyword>
<dbReference type="InterPro" id="IPR036291">
    <property type="entry name" value="NAD(P)-bd_dom_sf"/>
</dbReference>
<dbReference type="Gene3D" id="3.30.360.10">
    <property type="entry name" value="Dihydrodipicolinate Reductase, domain 2"/>
    <property type="match status" value="1"/>
</dbReference>
<dbReference type="AlphaFoldDB" id="A0A0P1GK95"/>
<dbReference type="InterPro" id="IPR004104">
    <property type="entry name" value="Gfo/Idh/MocA-like_OxRdtase_C"/>
</dbReference>
<feature type="domain" description="Gfo/Idh/MocA-like oxidoreductase N-terminal" evidence="3">
    <location>
        <begin position="2"/>
        <end position="120"/>
    </location>
</feature>
<dbReference type="Gene3D" id="3.40.50.720">
    <property type="entry name" value="NAD(P)-binding Rossmann-like Domain"/>
    <property type="match status" value="1"/>
</dbReference>
<dbReference type="PANTHER" id="PTHR43708">
    <property type="entry name" value="CONSERVED EXPRESSED OXIDOREDUCTASE (EUROFUNG)"/>
    <property type="match status" value="1"/>
</dbReference>
<dbReference type="InterPro" id="IPR000683">
    <property type="entry name" value="Gfo/Idh/MocA-like_OxRdtase_N"/>
</dbReference>
<dbReference type="GO" id="GO:0016491">
    <property type="term" value="F:oxidoreductase activity"/>
    <property type="evidence" value="ECO:0007669"/>
    <property type="project" value="UniProtKB-KW"/>
</dbReference>
<dbReference type="PANTHER" id="PTHR43708:SF5">
    <property type="entry name" value="CONSERVED EXPRESSED OXIDOREDUCTASE (EUROFUNG)-RELATED"/>
    <property type="match status" value="1"/>
</dbReference>
<dbReference type="Proteomes" id="UP000054935">
    <property type="component" value="Unassembled WGS sequence"/>
</dbReference>
<feature type="domain" description="Gfo/Idh/MocA-like oxidoreductase C-terminal" evidence="4">
    <location>
        <begin position="134"/>
        <end position="342"/>
    </location>
</feature>
<sequence length="342" mass="36678">MVRIGVVGYGTGGQHFHTPFIAAAKGCVLAGVVARAPATVAKVQADWPDTPIFASLSDMIAAGVCDAVTITTPPHTRRDLVIEAIEAGLHVVADKPFAPNFEGAMELDAAAKAKGITLSVFQNRRLDADLQTLKKVIEDDRLGKLWRIHNRMDFDDPATLEAGPTGGLLRDLGSHLVDQVIYLNGPVRAVMGHLDYVDLPEGRTDASFFITLEHENGRMSEVSASKLNRIALRELRAYGDKGAYVSHSTDVQAQDIFAGKRPADDLAAWGYEPEANWGTLYTATGAARVPSEQGRYHDYYQAFAQAIADGTPPPVTAETGAKTLAVLDAARRSADTGQSVTL</sequence>
<keyword evidence="2 5" id="KW-0560">Oxidoreductase</keyword>